<keyword evidence="2" id="KW-0808">Transferase</keyword>
<dbReference type="RefSeq" id="WP_095042898.1">
    <property type="nucleotide sequence ID" value="NZ_LN890655.1"/>
</dbReference>
<dbReference type="OrthoDB" id="9815829at2"/>
<dbReference type="Pfam" id="PF00535">
    <property type="entry name" value="Glycos_transf_2"/>
    <property type="match status" value="1"/>
</dbReference>
<evidence type="ECO:0000313" key="2">
    <source>
        <dbReference type="EMBL" id="CUS03399.2"/>
    </source>
</evidence>
<dbReference type="Proteomes" id="UP000215027">
    <property type="component" value="Chromosome I"/>
</dbReference>
<reference evidence="2" key="1">
    <citation type="submission" date="2016-01" db="EMBL/GenBank/DDBJ databases">
        <authorList>
            <person name="Mcilroy J.S."/>
            <person name="Karst M S."/>
            <person name="Albertsen M."/>
        </authorList>
    </citation>
    <scope>NUCLEOTIDE SEQUENCE</scope>
    <source>
        <strain evidence="2">Cfx-K</strain>
    </source>
</reference>
<dbReference type="PANTHER" id="PTHR22916">
    <property type="entry name" value="GLYCOSYLTRANSFERASE"/>
    <property type="match status" value="1"/>
</dbReference>
<gene>
    <name evidence="2" type="ORF">CFX0092_A1521</name>
</gene>
<accession>A0A160T2D9</accession>
<keyword evidence="3" id="KW-1185">Reference proteome</keyword>
<proteinExistence type="predicted"/>
<dbReference type="InterPro" id="IPR001173">
    <property type="entry name" value="Glyco_trans_2-like"/>
</dbReference>
<dbReference type="Gene3D" id="3.90.550.10">
    <property type="entry name" value="Spore Coat Polysaccharide Biosynthesis Protein SpsA, Chain A"/>
    <property type="match status" value="1"/>
</dbReference>
<dbReference type="AlphaFoldDB" id="A0A160T2D9"/>
<dbReference type="KEGG" id="pbf:CFX0092_A1521"/>
<organism evidence="2 3">
    <name type="scientific">Candidatus Promineifilum breve</name>
    <dbReference type="NCBI Taxonomy" id="1806508"/>
    <lineage>
        <taxon>Bacteria</taxon>
        <taxon>Bacillati</taxon>
        <taxon>Chloroflexota</taxon>
        <taxon>Ardenticatenia</taxon>
        <taxon>Candidatus Promineifilales</taxon>
        <taxon>Candidatus Promineifilaceae</taxon>
        <taxon>Candidatus Promineifilum</taxon>
    </lineage>
</organism>
<evidence type="ECO:0000259" key="1">
    <source>
        <dbReference type="Pfam" id="PF00535"/>
    </source>
</evidence>
<feature type="domain" description="Glycosyltransferase 2-like" evidence="1">
    <location>
        <begin position="10"/>
        <end position="174"/>
    </location>
</feature>
<protein>
    <submittedName>
        <fullName evidence="2">Glycosyl transferase, family 2</fullName>
    </submittedName>
</protein>
<evidence type="ECO:0000313" key="3">
    <source>
        <dbReference type="Proteomes" id="UP000215027"/>
    </source>
</evidence>
<dbReference type="GO" id="GO:0016740">
    <property type="term" value="F:transferase activity"/>
    <property type="evidence" value="ECO:0007669"/>
    <property type="project" value="UniProtKB-KW"/>
</dbReference>
<dbReference type="CDD" id="cd00761">
    <property type="entry name" value="Glyco_tranf_GTA_type"/>
    <property type="match status" value="1"/>
</dbReference>
<sequence>MTTTTPRVTIGLPIYNGQNYLAETMDSLLAQTFRDFELVISDNASTDGTEAICRDYAARDPRVRYHRNEVNVGASANYNRTFELGRGQYFKWAAHDDLLAPTFLERCVAALDRDPAVVLAYTQAKAIDDKGQVVKVYPGKHHFNAPTPRERFYEFVLDPHPVVAVFGLMRREALARTRLIGQYAGSDRPLLSEMSLLGKFHEVPEHLFFYRFHEEQSWGGNKSAQAQQAWYDPRRAGKVTFPQWRLLREHVRSIERSPVGLKDRASCYLYMGYWMLKNRRRLGRNLLLRDA</sequence>
<dbReference type="EMBL" id="LN890655">
    <property type="protein sequence ID" value="CUS03399.2"/>
    <property type="molecule type" value="Genomic_DNA"/>
</dbReference>
<dbReference type="PANTHER" id="PTHR22916:SF56">
    <property type="entry name" value="GLYCOSYL TRANSFERASE"/>
    <property type="match status" value="1"/>
</dbReference>
<dbReference type="InterPro" id="IPR029044">
    <property type="entry name" value="Nucleotide-diphossugar_trans"/>
</dbReference>
<dbReference type="SUPFAM" id="SSF53448">
    <property type="entry name" value="Nucleotide-diphospho-sugar transferases"/>
    <property type="match status" value="1"/>
</dbReference>
<name>A0A160T2D9_9CHLR</name>